<proteinExistence type="predicted"/>
<dbReference type="EMBL" id="CAKOGP040001224">
    <property type="protein sequence ID" value="CAJ1944233.1"/>
    <property type="molecule type" value="Genomic_DNA"/>
</dbReference>
<protein>
    <submittedName>
        <fullName evidence="3">Uncharacterized protein</fullName>
    </submittedName>
</protein>
<evidence type="ECO:0000256" key="1">
    <source>
        <dbReference type="SAM" id="Phobius"/>
    </source>
</evidence>
<accession>A0AAD2CRV9</accession>
<keyword evidence="1" id="KW-1133">Transmembrane helix</keyword>
<name>A0AAD2CRV9_9STRA</name>
<keyword evidence="1" id="KW-0472">Membrane</keyword>
<evidence type="ECO:0000313" key="3">
    <source>
        <dbReference type="EMBL" id="CAJ1944233.1"/>
    </source>
</evidence>
<sequence>MCMKRFSLVTFLWLLATVTASQYCVDEEVAYLREQENNAPSPAPSISRECTTQTSNARGKYTSTVSPCTFEFHKAQEHQRELDLIRFHTSDLCSSENSFLTVQEYVEFFPDECVADFQRCYSLEHHRSVIWDFLCTKGWDIPEGTTHVSVDCQRDKELIIQATTHRREEMIRGEQHARVETYQSKLFNLASILGVCLVGVYAISNLIVKPLVASRLYTAVMAGSGDGSCNNNNNQDILPRTIQPRYQMLHAAGSVGGNSSTLDDSAVIYGGDHPSQIMIMGAEEDGEGSSELNESQLMEDFNSQMPDFDAVPITFAASHHGTTHRAHSDLTTDSAVLPMTRALSTTTEEELSADEHLEVSIQTAAASIISSARSTRRYSSNVPRMELELVPMASDPDDIPIVPATILYS</sequence>
<feature type="signal peptide" evidence="2">
    <location>
        <begin position="1"/>
        <end position="20"/>
    </location>
</feature>
<dbReference type="Proteomes" id="UP001295423">
    <property type="component" value="Unassembled WGS sequence"/>
</dbReference>
<keyword evidence="4" id="KW-1185">Reference proteome</keyword>
<feature type="chain" id="PRO_5042131588" evidence="2">
    <location>
        <begin position="21"/>
        <end position="409"/>
    </location>
</feature>
<reference evidence="3" key="1">
    <citation type="submission" date="2023-08" db="EMBL/GenBank/DDBJ databases">
        <authorList>
            <person name="Audoor S."/>
            <person name="Bilcke G."/>
        </authorList>
    </citation>
    <scope>NUCLEOTIDE SEQUENCE</scope>
</reference>
<dbReference type="AlphaFoldDB" id="A0AAD2CRV9"/>
<feature type="transmembrane region" description="Helical" evidence="1">
    <location>
        <begin position="186"/>
        <end position="208"/>
    </location>
</feature>
<evidence type="ECO:0000313" key="4">
    <source>
        <dbReference type="Proteomes" id="UP001295423"/>
    </source>
</evidence>
<evidence type="ECO:0000256" key="2">
    <source>
        <dbReference type="SAM" id="SignalP"/>
    </source>
</evidence>
<gene>
    <name evidence="3" type="ORF">CYCCA115_LOCUS8786</name>
</gene>
<keyword evidence="2" id="KW-0732">Signal</keyword>
<organism evidence="3 4">
    <name type="scientific">Cylindrotheca closterium</name>
    <dbReference type="NCBI Taxonomy" id="2856"/>
    <lineage>
        <taxon>Eukaryota</taxon>
        <taxon>Sar</taxon>
        <taxon>Stramenopiles</taxon>
        <taxon>Ochrophyta</taxon>
        <taxon>Bacillariophyta</taxon>
        <taxon>Bacillariophyceae</taxon>
        <taxon>Bacillariophycidae</taxon>
        <taxon>Bacillariales</taxon>
        <taxon>Bacillariaceae</taxon>
        <taxon>Cylindrotheca</taxon>
    </lineage>
</organism>
<keyword evidence="1" id="KW-0812">Transmembrane</keyword>
<comment type="caution">
    <text evidence="3">The sequence shown here is derived from an EMBL/GenBank/DDBJ whole genome shotgun (WGS) entry which is preliminary data.</text>
</comment>